<dbReference type="PANTHER" id="PTHR30441">
    <property type="entry name" value="DUF748 DOMAIN-CONTAINING PROTEIN"/>
    <property type="match status" value="1"/>
</dbReference>
<feature type="domain" description="AsmA" evidence="3">
    <location>
        <begin position="22"/>
        <end position="549"/>
    </location>
</feature>
<keyword evidence="2" id="KW-0472">Membrane</keyword>
<dbReference type="InterPro" id="IPR007844">
    <property type="entry name" value="AsmA"/>
</dbReference>
<dbReference type="InterPro" id="IPR052894">
    <property type="entry name" value="AsmA-related"/>
</dbReference>
<feature type="region of interest" description="Disordered" evidence="1">
    <location>
        <begin position="136"/>
        <end position="161"/>
    </location>
</feature>
<dbReference type="Pfam" id="PF05170">
    <property type="entry name" value="AsmA"/>
    <property type="match status" value="1"/>
</dbReference>
<evidence type="ECO:0000313" key="4">
    <source>
        <dbReference type="EMBL" id="MEE8657717.1"/>
    </source>
</evidence>
<evidence type="ECO:0000313" key="5">
    <source>
        <dbReference type="Proteomes" id="UP001312908"/>
    </source>
</evidence>
<keyword evidence="2" id="KW-1133">Transmembrane helix</keyword>
<reference evidence="4 5" key="1">
    <citation type="submission" date="2023-10" db="EMBL/GenBank/DDBJ databases">
        <title>Sorlinia euscelidii gen. nov., sp. nov., an acetic acid bacteria isolated from the gut of Euscelidius variegatus emitter.</title>
        <authorList>
            <person name="Michoud G."/>
            <person name="Marasco R."/>
            <person name="Seferji K."/>
            <person name="Gonella E."/>
            <person name="Garuglieri E."/>
            <person name="Alma A."/>
            <person name="Mapelli F."/>
            <person name="Borin S."/>
            <person name="Daffonchio D."/>
            <person name="Crotti E."/>
        </authorList>
    </citation>
    <scope>NUCLEOTIDE SEQUENCE [LARGE SCALE GENOMIC DNA]</scope>
    <source>
        <strain evidence="4 5">EV16P</strain>
    </source>
</reference>
<sequence>MMSLFKKSGTSGTNRWQSWPMLILYIFAAIIVFLILFARGDWFIPLVEKQASAALGRKVTIEHLHLRPWRTTSLEVEGLRIAQPDAFKDRKNDFVSIKDILVSFDVWRYLTGHGKELPLIRIDTPRADLASKADGTANYQFSDSSKPAPKDEKPFDPSSLPKIGDLIVSDGKINVALAKPKADMEVAIATSDPRQDGDRDILIKAQGRYDNAPITAQVKAGSLKDLTHETRPYPIEARIDNGPTRVDLKGVVKDPLHFKGTDLLLHFSGPDMALLYGLTGIPIPHTPPFDVKGQLAYSAEMIRFSNFAGRMGNSDIGGTIAVSPRDKPPYVDARLHSKNVDLADLGGFIGTKPGKAEDKAQAQRGKFLPADPINIPKLNAVNAHLVYHGDHIQNKNTPFDNINADVIIDHGAIDIKRLSYAIGSGELFLKGTLKPAGSKQFAANIAVDAKSLPLGKLLQGLGGKDSEGRMGGHAKLSARGNSIASLLGNGDGGVSLVIDRGGEITALLPNLLGLKLGSALLSALGLPEKTDLKCFVADLPLNNGVLSTRAFLLQTDDTRTLGGGTINLRSEKLDYHVTTRSTSFSILSLPGKVNITGSLRAPSVLPGAEIIGRAAATAALAAAFPPALVLPTIQFGVGKGSQCEQALNDVSIHPASGAAPSLGKKQVRPNVKAPQHKRPDSAEKVHQVWMKRLETQHKATR</sequence>
<dbReference type="PANTHER" id="PTHR30441:SF9">
    <property type="entry name" value="ASMA FAMILY PROTEIN YHJG"/>
    <property type="match status" value="1"/>
</dbReference>
<evidence type="ECO:0000256" key="2">
    <source>
        <dbReference type="SAM" id="Phobius"/>
    </source>
</evidence>
<accession>A0ABU7U1I6</accession>
<evidence type="ECO:0000259" key="3">
    <source>
        <dbReference type="Pfam" id="PF05170"/>
    </source>
</evidence>
<protein>
    <submittedName>
        <fullName evidence="4">AsmA domain-containing protein</fullName>
    </submittedName>
</protein>
<dbReference type="Proteomes" id="UP001312908">
    <property type="component" value="Unassembled WGS sequence"/>
</dbReference>
<organism evidence="4 5">
    <name type="scientific">Sorlinia euscelidii</name>
    <dbReference type="NCBI Taxonomy" id="3081148"/>
    <lineage>
        <taxon>Bacteria</taxon>
        <taxon>Pseudomonadati</taxon>
        <taxon>Pseudomonadota</taxon>
        <taxon>Alphaproteobacteria</taxon>
        <taxon>Acetobacterales</taxon>
        <taxon>Acetobacteraceae</taxon>
        <taxon>Sorlinia</taxon>
    </lineage>
</organism>
<proteinExistence type="predicted"/>
<feature type="compositionally biased region" description="Basic and acidic residues" evidence="1">
    <location>
        <begin position="677"/>
        <end position="686"/>
    </location>
</feature>
<name>A0ABU7U1I6_9PROT</name>
<dbReference type="RefSeq" id="WP_418115379.1">
    <property type="nucleotide sequence ID" value="NZ_JAWJZZ010000002.1"/>
</dbReference>
<comment type="caution">
    <text evidence="4">The sequence shown here is derived from an EMBL/GenBank/DDBJ whole genome shotgun (WGS) entry which is preliminary data.</text>
</comment>
<feature type="region of interest" description="Disordered" evidence="1">
    <location>
        <begin position="654"/>
        <end position="686"/>
    </location>
</feature>
<feature type="transmembrane region" description="Helical" evidence="2">
    <location>
        <begin position="21"/>
        <end position="38"/>
    </location>
</feature>
<dbReference type="EMBL" id="JAWJZY010000001">
    <property type="protein sequence ID" value="MEE8657717.1"/>
    <property type="molecule type" value="Genomic_DNA"/>
</dbReference>
<evidence type="ECO:0000256" key="1">
    <source>
        <dbReference type="SAM" id="MobiDB-lite"/>
    </source>
</evidence>
<gene>
    <name evidence="4" type="primary">asmA</name>
    <name evidence="4" type="ORF">DOFOFD_01640</name>
</gene>
<keyword evidence="5" id="KW-1185">Reference proteome</keyword>
<keyword evidence="2" id="KW-0812">Transmembrane</keyword>